<accession>A0A4S5DYD9</accession>
<dbReference type="PROSITE" id="PS00061">
    <property type="entry name" value="ADH_SHORT"/>
    <property type="match status" value="1"/>
</dbReference>
<dbReference type="SUPFAM" id="SSF51735">
    <property type="entry name" value="NAD(P)-binding Rossmann-fold domains"/>
    <property type="match status" value="1"/>
</dbReference>
<dbReference type="PRINTS" id="PR00080">
    <property type="entry name" value="SDRFAMILY"/>
</dbReference>
<dbReference type="InterPro" id="IPR036291">
    <property type="entry name" value="NAD(P)-bd_dom_sf"/>
</dbReference>
<organism evidence="4 5">
    <name type="scientific">Candidatus Frankia alpina</name>
    <dbReference type="NCBI Taxonomy" id="2699483"/>
    <lineage>
        <taxon>Bacteria</taxon>
        <taxon>Bacillati</taxon>
        <taxon>Actinomycetota</taxon>
        <taxon>Actinomycetes</taxon>
        <taxon>Frankiales</taxon>
        <taxon>Frankiaceae</taxon>
        <taxon>Frankia</taxon>
    </lineage>
</organism>
<gene>
    <name evidence="4" type="ORF">E7Y31_17900</name>
</gene>
<dbReference type="Proteomes" id="UP000305282">
    <property type="component" value="Unassembled WGS sequence"/>
</dbReference>
<dbReference type="GO" id="GO:0032787">
    <property type="term" value="P:monocarboxylic acid metabolic process"/>
    <property type="evidence" value="ECO:0007669"/>
    <property type="project" value="UniProtKB-ARBA"/>
</dbReference>
<dbReference type="EMBL" id="SSXH01000555">
    <property type="protein sequence ID" value="THJ63978.1"/>
    <property type="molecule type" value="Genomic_DNA"/>
</dbReference>
<keyword evidence="5" id="KW-1185">Reference proteome</keyword>
<dbReference type="Pfam" id="PF00106">
    <property type="entry name" value="adh_short"/>
    <property type="match status" value="1"/>
</dbReference>
<dbReference type="FunFam" id="3.40.50.720:FF:000084">
    <property type="entry name" value="Short-chain dehydrogenase reductase"/>
    <property type="match status" value="1"/>
</dbReference>
<protein>
    <submittedName>
        <fullName evidence="4">SDR family oxidoreductase</fullName>
    </submittedName>
</protein>
<reference evidence="4 5" key="1">
    <citation type="submission" date="2019-04" db="EMBL/GenBank/DDBJ databases">
        <title>Draft genome sequences for three unisolated Alnus-infective Frankia Sp+ strains, AgTrS, AiOr and AvVan, the first sequenced Frankia strains able to sporulate in-planta.</title>
        <authorList>
            <person name="Bethencourt L."/>
            <person name="Vautrin F."/>
            <person name="Taib N."/>
            <person name="Dubost A."/>
            <person name="Castro-Garcia L."/>
            <person name="Imbaud O."/>
            <person name="Abrouk D."/>
            <person name="Fournier P."/>
            <person name="Briolay J."/>
            <person name="Nguyen A."/>
            <person name="Normand P."/>
            <person name="Fernandez M.P."/>
            <person name="Brochier-Armanet C."/>
            <person name="Herrera-Belaroussi A."/>
        </authorList>
    </citation>
    <scope>NUCLEOTIDE SEQUENCE [LARGE SCALE GENOMIC DNA]</scope>
    <source>
        <strain evidence="4 5">AvVan</strain>
    </source>
</reference>
<dbReference type="OrthoDB" id="286404at2"/>
<dbReference type="CDD" id="cd05233">
    <property type="entry name" value="SDR_c"/>
    <property type="match status" value="1"/>
</dbReference>
<dbReference type="Gene3D" id="3.40.50.720">
    <property type="entry name" value="NAD(P)-binding Rossmann-like Domain"/>
    <property type="match status" value="1"/>
</dbReference>
<dbReference type="InterPro" id="IPR020904">
    <property type="entry name" value="Sc_DH/Rdtase_CS"/>
</dbReference>
<proteinExistence type="inferred from homology"/>
<keyword evidence="2" id="KW-0560">Oxidoreductase</keyword>
<name>A0A4S5DYD9_9ACTN</name>
<evidence type="ECO:0000256" key="2">
    <source>
        <dbReference type="ARBA" id="ARBA00023002"/>
    </source>
</evidence>
<evidence type="ECO:0000256" key="1">
    <source>
        <dbReference type="ARBA" id="ARBA00006484"/>
    </source>
</evidence>
<dbReference type="AlphaFoldDB" id="A0A4S5DYD9"/>
<evidence type="ECO:0000313" key="4">
    <source>
        <dbReference type="EMBL" id="THJ63978.1"/>
    </source>
</evidence>
<comment type="similarity">
    <text evidence="1 3">Belongs to the short-chain dehydrogenases/reductases (SDR) family.</text>
</comment>
<dbReference type="PANTHER" id="PTHR42879:SF2">
    <property type="entry name" value="3-OXOACYL-[ACYL-CARRIER-PROTEIN] REDUCTASE FABG"/>
    <property type="match status" value="1"/>
</dbReference>
<dbReference type="RefSeq" id="WP_136449076.1">
    <property type="nucleotide sequence ID" value="NZ_CADCWT010000402.1"/>
</dbReference>
<dbReference type="PANTHER" id="PTHR42879">
    <property type="entry name" value="3-OXOACYL-(ACYL-CARRIER-PROTEIN) REDUCTASE"/>
    <property type="match status" value="1"/>
</dbReference>
<dbReference type="PRINTS" id="PR00081">
    <property type="entry name" value="GDHRDH"/>
</dbReference>
<dbReference type="InterPro" id="IPR050259">
    <property type="entry name" value="SDR"/>
</dbReference>
<evidence type="ECO:0000313" key="5">
    <source>
        <dbReference type="Proteomes" id="UP000305282"/>
    </source>
</evidence>
<dbReference type="GO" id="GO:0016491">
    <property type="term" value="F:oxidoreductase activity"/>
    <property type="evidence" value="ECO:0007669"/>
    <property type="project" value="UniProtKB-KW"/>
</dbReference>
<evidence type="ECO:0000256" key="3">
    <source>
        <dbReference type="RuleBase" id="RU000363"/>
    </source>
</evidence>
<sequence>MTTSRFVDRTALVTGATSGIGAAIARTLASEGAHVLISGRHHDRGQVGVEHIRSTGGRADFLGVDLSGPHEDIRAFAAAATSLLGGRADVLVNNAGVYPSPATTDLSDTDLDALLAVNVRAPYVLTAVLIPPMVERGRGVVVNIGSWMAQVGSPIGAMYTATKAADEQLTRSWAAEYGPRGVRVNTVAPGVTLTPGNAEFETVLHAMATPAGSVITPADIAAAVAFIASDDAARIHGITLHVDGGISATKLV</sequence>
<dbReference type="InterPro" id="IPR002347">
    <property type="entry name" value="SDR_fam"/>
</dbReference>
<comment type="caution">
    <text evidence="4">The sequence shown here is derived from an EMBL/GenBank/DDBJ whole genome shotgun (WGS) entry which is preliminary data.</text>
</comment>